<dbReference type="RefSeq" id="WP_305173221.1">
    <property type="nucleotide sequence ID" value="NZ_JAUUDS010000004.1"/>
</dbReference>
<dbReference type="InterPro" id="IPR006620">
    <property type="entry name" value="Pro_4_hyd_alph"/>
</dbReference>
<evidence type="ECO:0000313" key="5">
    <source>
        <dbReference type="EMBL" id="MDP1027510.1"/>
    </source>
</evidence>
<keyword evidence="6" id="KW-1185">Reference proteome</keyword>
<comment type="cofactor">
    <cofactor evidence="1">
        <name>L-ascorbate</name>
        <dbReference type="ChEBI" id="CHEBI:38290"/>
    </cofactor>
</comment>
<dbReference type="EMBL" id="JAUUDS010000004">
    <property type="protein sequence ID" value="MDP1027510.1"/>
    <property type="molecule type" value="Genomic_DNA"/>
</dbReference>
<keyword evidence="3" id="KW-0560">Oxidoreductase</keyword>
<evidence type="ECO:0000256" key="1">
    <source>
        <dbReference type="ARBA" id="ARBA00001961"/>
    </source>
</evidence>
<reference evidence="5 6" key="1">
    <citation type="submission" date="2023-07" db="EMBL/GenBank/DDBJ databases">
        <authorList>
            <person name="Kim M.K."/>
        </authorList>
    </citation>
    <scope>NUCLEOTIDE SEQUENCE [LARGE SCALE GENOMIC DNA]</scope>
    <source>
        <strain evidence="5 6">KR1UV-12</strain>
    </source>
</reference>
<keyword evidence="2" id="KW-0223">Dioxygenase</keyword>
<dbReference type="SMART" id="SM00702">
    <property type="entry name" value="P4Hc"/>
    <property type="match status" value="1"/>
</dbReference>
<sequence length="240" mass="25998">MSFRLNPQLDADALHAAYARDGRVRIADFLNVSDAEALRRHLTGRTDWRQVMNSGDKVFELDRPTLAAMDAAKRDALDDAVMAGARAGFQYRYETVRVADGVAERAAAGDPLNAFAEWMSGAEALAFLRAVTGAADAVFADAQATAYAPGDFLTAHDDGVAGKDRRAAYVFGLNPRWRPEWGGLLLFHDGADRVAGVSPAFNTLDLLAVPQPHSVSQVTRAAPSRRYAVTGWLRAQAQPR</sequence>
<name>A0ABT9EKM1_9SPHN</name>
<accession>A0ABT9EKM1</accession>
<gene>
    <name evidence="5" type="ORF">Q5H91_09825</name>
</gene>
<organism evidence="5 6">
    <name type="scientific">Sphingomonas aurea</name>
    <dbReference type="NCBI Taxonomy" id="3063994"/>
    <lineage>
        <taxon>Bacteria</taxon>
        <taxon>Pseudomonadati</taxon>
        <taxon>Pseudomonadota</taxon>
        <taxon>Alphaproteobacteria</taxon>
        <taxon>Sphingomonadales</taxon>
        <taxon>Sphingomonadaceae</taxon>
        <taxon>Sphingomonas</taxon>
    </lineage>
</organism>
<dbReference type="Pfam" id="PF13661">
    <property type="entry name" value="2OG-FeII_Oxy_4"/>
    <property type="match status" value="1"/>
</dbReference>
<dbReference type="InterPro" id="IPR051842">
    <property type="entry name" value="uS12_prolyl_hydroxylase"/>
</dbReference>
<dbReference type="PANTHER" id="PTHR12117">
    <property type="entry name" value="HISTONE ACETYLTRANSFERASE COMPLEX"/>
    <property type="match status" value="1"/>
</dbReference>
<protein>
    <submittedName>
        <fullName evidence="5">2OG-Fe(II) oxygenase family protein</fullName>
    </submittedName>
</protein>
<evidence type="ECO:0000313" key="6">
    <source>
        <dbReference type="Proteomes" id="UP001230685"/>
    </source>
</evidence>
<evidence type="ECO:0000259" key="4">
    <source>
        <dbReference type="SMART" id="SM00702"/>
    </source>
</evidence>
<evidence type="ECO:0000256" key="3">
    <source>
        <dbReference type="ARBA" id="ARBA00023002"/>
    </source>
</evidence>
<evidence type="ECO:0000256" key="2">
    <source>
        <dbReference type="ARBA" id="ARBA00022964"/>
    </source>
</evidence>
<dbReference type="Proteomes" id="UP001230685">
    <property type="component" value="Unassembled WGS sequence"/>
</dbReference>
<feature type="domain" description="Prolyl 4-hydroxylase alpha subunit" evidence="4">
    <location>
        <begin position="64"/>
        <end position="234"/>
    </location>
</feature>
<dbReference type="PANTHER" id="PTHR12117:SF0">
    <property type="entry name" value="PROLYL 3-HYDROXYLASE OGFOD1"/>
    <property type="match status" value="1"/>
</dbReference>
<dbReference type="Gene3D" id="2.60.120.620">
    <property type="entry name" value="q2cbj1_9rhob like domain"/>
    <property type="match status" value="1"/>
</dbReference>
<dbReference type="InterPro" id="IPR039558">
    <property type="entry name" value="TPA1/OFD1_N"/>
</dbReference>
<proteinExistence type="predicted"/>
<comment type="caution">
    <text evidence="5">The sequence shown here is derived from an EMBL/GenBank/DDBJ whole genome shotgun (WGS) entry which is preliminary data.</text>
</comment>